<evidence type="ECO:0000313" key="8">
    <source>
        <dbReference type="Proteomes" id="UP001596109"/>
    </source>
</evidence>
<accession>A0ABW0TGY9</accession>
<reference evidence="8" key="1">
    <citation type="journal article" date="2019" name="Int. J. Syst. Evol. Microbiol.">
        <title>The Global Catalogue of Microorganisms (GCM) 10K type strain sequencing project: providing services to taxonomists for standard genome sequencing and annotation.</title>
        <authorList>
            <consortium name="The Broad Institute Genomics Platform"/>
            <consortium name="The Broad Institute Genome Sequencing Center for Infectious Disease"/>
            <person name="Wu L."/>
            <person name="Ma J."/>
        </authorList>
    </citation>
    <scope>NUCLEOTIDE SEQUENCE [LARGE SCALE GENOMIC DNA]</scope>
    <source>
        <strain evidence="8">CGMCC 4.1434</strain>
    </source>
</reference>
<name>A0ABW0TGY9_9BACL</name>
<feature type="transmembrane region" description="Helical" evidence="5">
    <location>
        <begin position="249"/>
        <end position="274"/>
    </location>
</feature>
<evidence type="ECO:0000256" key="5">
    <source>
        <dbReference type="SAM" id="Phobius"/>
    </source>
</evidence>
<comment type="subcellular location">
    <subcellularLocation>
        <location evidence="1">Membrane</location>
        <topology evidence="1">Multi-pass membrane protein</topology>
    </subcellularLocation>
</comment>
<dbReference type="InterPro" id="IPR013525">
    <property type="entry name" value="ABC2_TM"/>
</dbReference>
<evidence type="ECO:0000259" key="6">
    <source>
        <dbReference type="Pfam" id="PF12698"/>
    </source>
</evidence>
<evidence type="ECO:0000256" key="2">
    <source>
        <dbReference type="ARBA" id="ARBA00022692"/>
    </source>
</evidence>
<keyword evidence="8" id="KW-1185">Reference proteome</keyword>
<sequence length="402" mass="44214">MKKLLKISSTWMPIWIIAILMLCMISIYLPVFGGTSPRLTDFPLIIVDEDEGISSFITGKEIADHLIKKQDGHTFSWKVAANKEAAIQELKNNQAYGALVIPTDYSKEIIELRDALMTGKTEVKPAHLELLINEGGGRTTTTIATSALETLVTTASTTISSHLKEELIQNNSQLSPKNAILLANPLQYTLTNALGLPERTNNGMTPFMIVLITSISGIMGVNMINGYLKTSSASVKSEGYSLSKTEVMNASMLLGVILSALVAAVLQIAVFGVFGSSHSTSIWLIFLFTFLCCLTMHFQFKMISLFLGKWGMLVMFPINIMGIFSSGGAVPIATLPFIHHFFSNILPARYMVDGLRVMLYYNGRIQAGLGVALFVILIYFVLFLGICLAVAYRVHRQELVKR</sequence>
<organism evidence="7 8">
    <name type="scientific">Sporosarcina soli</name>
    <dbReference type="NCBI Taxonomy" id="334736"/>
    <lineage>
        <taxon>Bacteria</taxon>
        <taxon>Bacillati</taxon>
        <taxon>Bacillota</taxon>
        <taxon>Bacilli</taxon>
        <taxon>Bacillales</taxon>
        <taxon>Caryophanaceae</taxon>
        <taxon>Sporosarcina</taxon>
    </lineage>
</organism>
<protein>
    <submittedName>
        <fullName evidence="7">YhgE/Pip domain-containing protein</fullName>
    </submittedName>
</protein>
<keyword evidence="2 5" id="KW-0812">Transmembrane</keyword>
<dbReference type="PANTHER" id="PTHR43077">
    <property type="entry name" value="TRANSPORT PERMEASE YVFS-RELATED"/>
    <property type="match status" value="1"/>
</dbReference>
<gene>
    <name evidence="7" type="ORF">ACFPRA_03020</name>
</gene>
<comment type="caution">
    <text evidence="7">The sequence shown here is derived from an EMBL/GenBank/DDBJ whole genome shotgun (WGS) entry which is preliminary data.</text>
</comment>
<feature type="transmembrane region" description="Helical" evidence="5">
    <location>
        <begin position="310"/>
        <end position="338"/>
    </location>
</feature>
<evidence type="ECO:0000256" key="1">
    <source>
        <dbReference type="ARBA" id="ARBA00004141"/>
    </source>
</evidence>
<feature type="domain" description="ABC-2 type transporter transmembrane" evidence="6">
    <location>
        <begin position="14"/>
        <end position="383"/>
    </location>
</feature>
<dbReference type="PANTHER" id="PTHR43077:SF10">
    <property type="entry name" value="TRANSPORT PERMEASE PROTEIN"/>
    <property type="match status" value="1"/>
</dbReference>
<dbReference type="InterPro" id="IPR051328">
    <property type="entry name" value="T7SS_ABC-Transporter"/>
</dbReference>
<feature type="transmembrane region" description="Helical" evidence="5">
    <location>
        <begin position="12"/>
        <end position="31"/>
    </location>
</feature>
<evidence type="ECO:0000256" key="4">
    <source>
        <dbReference type="ARBA" id="ARBA00023136"/>
    </source>
</evidence>
<dbReference type="Proteomes" id="UP001596109">
    <property type="component" value="Unassembled WGS sequence"/>
</dbReference>
<keyword evidence="3 5" id="KW-1133">Transmembrane helix</keyword>
<evidence type="ECO:0000256" key="3">
    <source>
        <dbReference type="ARBA" id="ARBA00022989"/>
    </source>
</evidence>
<dbReference type="Gene3D" id="3.40.1710.10">
    <property type="entry name" value="abc type-2 transporter like domain"/>
    <property type="match status" value="1"/>
</dbReference>
<evidence type="ECO:0000313" key="7">
    <source>
        <dbReference type="EMBL" id="MFC5587878.1"/>
    </source>
</evidence>
<feature type="transmembrane region" description="Helical" evidence="5">
    <location>
        <begin position="207"/>
        <end position="228"/>
    </location>
</feature>
<dbReference type="Pfam" id="PF12698">
    <property type="entry name" value="ABC2_membrane_3"/>
    <property type="match status" value="1"/>
</dbReference>
<feature type="transmembrane region" description="Helical" evidence="5">
    <location>
        <begin position="280"/>
        <end position="298"/>
    </location>
</feature>
<dbReference type="RefSeq" id="WP_381430511.1">
    <property type="nucleotide sequence ID" value="NZ_JBHSNO010000001.1"/>
</dbReference>
<keyword evidence="4 5" id="KW-0472">Membrane</keyword>
<proteinExistence type="predicted"/>
<dbReference type="EMBL" id="JBHSNO010000001">
    <property type="protein sequence ID" value="MFC5587878.1"/>
    <property type="molecule type" value="Genomic_DNA"/>
</dbReference>
<feature type="transmembrane region" description="Helical" evidence="5">
    <location>
        <begin position="365"/>
        <end position="392"/>
    </location>
</feature>